<keyword evidence="1" id="KW-0472">Membrane</keyword>
<keyword evidence="3" id="KW-1185">Reference proteome</keyword>
<dbReference type="OrthoDB" id="9805070at2"/>
<feature type="transmembrane region" description="Helical" evidence="1">
    <location>
        <begin position="12"/>
        <end position="34"/>
    </location>
</feature>
<proteinExistence type="predicted"/>
<reference evidence="2 3" key="1">
    <citation type="journal article" date="2015" name="Infect. Genet. Evol.">
        <title>Genomic sequences of six botulinum neurotoxin-producing strains representing three clostridial species illustrate the mobility and diversity of botulinum neurotoxin genes.</title>
        <authorList>
            <person name="Smith T.J."/>
            <person name="Hill K.K."/>
            <person name="Xie G."/>
            <person name="Foley B.T."/>
            <person name="Williamson C.H."/>
            <person name="Foster J.T."/>
            <person name="Johnson S.L."/>
            <person name="Chertkov O."/>
            <person name="Teshima H."/>
            <person name="Gibbons H.S."/>
            <person name="Johnsky L.A."/>
            <person name="Karavis M.A."/>
            <person name="Smith L.A."/>
        </authorList>
    </citation>
    <scope>NUCLEOTIDE SEQUENCE [LARGE SCALE GENOMIC DNA]</scope>
    <source>
        <strain evidence="2 3">CDC 2741</strain>
    </source>
</reference>
<comment type="caution">
    <text evidence="2">The sequence shown here is derived from an EMBL/GenBank/DDBJ whole genome shotgun (WGS) entry which is preliminary data.</text>
</comment>
<dbReference type="EMBL" id="AYSO01000001">
    <property type="protein sequence ID" value="KIE48547.1"/>
    <property type="molecule type" value="Genomic_DNA"/>
</dbReference>
<gene>
    <name evidence="2" type="ORF">U732_4347</name>
</gene>
<dbReference type="AlphaFoldDB" id="A0A0C1R523"/>
<organism evidence="2 3">
    <name type="scientific">Clostridium argentinense CDC 2741</name>
    <dbReference type="NCBI Taxonomy" id="1418104"/>
    <lineage>
        <taxon>Bacteria</taxon>
        <taxon>Bacillati</taxon>
        <taxon>Bacillota</taxon>
        <taxon>Clostridia</taxon>
        <taxon>Eubacteriales</taxon>
        <taxon>Clostridiaceae</taxon>
        <taxon>Clostridium</taxon>
    </lineage>
</organism>
<evidence type="ECO:0000313" key="2">
    <source>
        <dbReference type="EMBL" id="KIE48547.1"/>
    </source>
</evidence>
<dbReference type="RefSeq" id="WP_052267820.1">
    <property type="nucleotide sequence ID" value="NZ_AYSO01000001.1"/>
</dbReference>
<sequence>MKIRNKISKDRLINIFFTYVIVFCCICTYTLIYLSNNSEKFHKNNCLREDSFINLTTLNNYETSYNLQTEYTFNNQINNGVLAFSNDDIYYTTTLDLTNETQKHLSKMYKEIARESKNTHLHDSFKYREIDRNSLKKYLSTRNSILMEEPYFSTIINISEEFNLNPLLLFAITGQEQSFVPRNHHNAEQIANNPFNVFNSWQKYNTDIEDSTKIASRTVVNLSKDRPPNVDPFIWINRKYSEDKNWSHGVKNIYYHLEQLVPYVN</sequence>
<evidence type="ECO:0000313" key="3">
    <source>
        <dbReference type="Proteomes" id="UP000031366"/>
    </source>
</evidence>
<name>A0A0C1R523_9CLOT</name>
<protein>
    <submittedName>
        <fullName evidence="2">Uncharacterized protein</fullName>
    </submittedName>
</protein>
<evidence type="ECO:0000256" key="1">
    <source>
        <dbReference type="SAM" id="Phobius"/>
    </source>
</evidence>
<keyword evidence="1" id="KW-0812">Transmembrane</keyword>
<keyword evidence="1" id="KW-1133">Transmembrane helix</keyword>
<dbReference type="Proteomes" id="UP000031366">
    <property type="component" value="Unassembled WGS sequence"/>
</dbReference>
<accession>A0A0C1R523</accession>